<dbReference type="EMBL" id="BKCJ010002055">
    <property type="protein sequence ID" value="GEU45939.1"/>
    <property type="molecule type" value="Genomic_DNA"/>
</dbReference>
<accession>A0A6L2KAE8</accession>
<comment type="caution">
    <text evidence="2">The sequence shown here is derived from an EMBL/GenBank/DDBJ whole genome shotgun (WGS) entry which is preliminary data.</text>
</comment>
<reference evidence="2" key="1">
    <citation type="journal article" date="2019" name="Sci. Rep.">
        <title>Draft genome of Tanacetum cinerariifolium, the natural source of mosquito coil.</title>
        <authorList>
            <person name="Yamashiro T."/>
            <person name="Shiraishi A."/>
            <person name="Satake H."/>
            <person name="Nakayama K."/>
        </authorList>
    </citation>
    <scope>NUCLEOTIDE SEQUENCE</scope>
</reference>
<gene>
    <name evidence="2" type="ORF">Tci_017917</name>
</gene>
<feature type="non-terminal residue" evidence="2">
    <location>
        <position position="1"/>
    </location>
</feature>
<protein>
    <submittedName>
        <fullName evidence="2">Zinc knuckle CX2CX4HX4C</fullName>
    </submittedName>
</protein>
<name>A0A6L2KAE8_TANCI</name>
<dbReference type="AlphaFoldDB" id="A0A6L2KAE8"/>
<feature type="region of interest" description="Disordered" evidence="1">
    <location>
        <begin position="245"/>
        <end position="274"/>
    </location>
</feature>
<sequence length="274" mass="31751">NNTEEVTEPEGIDCCVETGTNDCCNNNCDDANKNDREMESNRYITFANMLRSDNDEIKNKLNLILYVLKMEERESDGMEFVLENGPWMVNNKPLMVQKWDLDIVIDRSEPKTLPCWIKLHDVPLEAWTSNGLLVVFMHTENTCGLKSRNECIANKGVWNKKNDEKDNGFKKVRYRNKITKPTTKIGNGLGQGKPQGTKFVMNQRHPTIKDFKNWTNEMFKYFKEQWETKWINECPDEEDVFDNKTGISKSMTGNELDGHSYDLLNKGSNNESLQ</sequence>
<organism evidence="2">
    <name type="scientific">Tanacetum cinerariifolium</name>
    <name type="common">Dalmatian daisy</name>
    <name type="synonym">Chrysanthemum cinerariifolium</name>
    <dbReference type="NCBI Taxonomy" id="118510"/>
    <lineage>
        <taxon>Eukaryota</taxon>
        <taxon>Viridiplantae</taxon>
        <taxon>Streptophyta</taxon>
        <taxon>Embryophyta</taxon>
        <taxon>Tracheophyta</taxon>
        <taxon>Spermatophyta</taxon>
        <taxon>Magnoliopsida</taxon>
        <taxon>eudicotyledons</taxon>
        <taxon>Gunneridae</taxon>
        <taxon>Pentapetalae</taxon>
        <taxon>asterids</taxon>
        <taxon>campanulids</taxon>
        <taxon>Asterales</taxon>
        <taxon>Asteraceae</taxon>
        <taxon>Asteroideae</taxon>
        <taxon>Anthemideae</taxon>
        <taxon>Anthemidinae</taxon>
        <taxon>Tanacetum</taxon>
    </lineage>
</organism>
<evidence type="ECO:0000313" key="2">
    <source>
        <dbReference type="EMBL" id="GEU45939.1"/>
    </source>
</evidence>
<evidence type="ECO:0000256" key="1">
    <source>
        <dbReference type="SAM" id="MobiDB-lite"/>
    </source>
</evidence>
<proteinExistence type="predicted"/>